<evidence type="ECO:0000313" key="3">
    <source>
        <dbReference type="EnsemblMetazoa" id="XP_008183200.1"/>
    </source>
</evidence>
<dbReference type="GO" id="GO:0003676">
    <property type="term" value="F:nucleic acid binding"/>
    <property type="evidence" value="ECO:0007669"/>
    <property type="project" value="InterPro"/>
</dbReference>
<organism evidence="3 4">
    <name type="scientific">Acyrthosiphon pisum</name>
    <name type="common">Pea aphid</name>
    <dbReference type="NCBI Taxonomy" id="7029"/>
    <lineage>
        <taxon>Eukaryota</taxon>
        <taxon>Metazoa</taxon>
        <taxon>Ecdysozoa</taxon>
        <taxon>Arthropoda</taxon>
        <taxon>Hexapoda</taxon>
        <taxon>Insecta</taxon>
        <taxon>Pterygota</taxon>
        <taxon>Neoptera</taxon>
        <taxon>Paraneoptera</taxon>
        <taxon>Hemiptera</taxon>
        <taxon>Sternorrhyncha</taxon>
        <taxon>Aphidomorpha</taxon>
        <taxon>Aphidoidea</taxon>
        <taxon>Aphididae</taxon>
        <taxon>Macrosiphini</taxon>
        <taxon>Acyrthosiphon</taxon>
    </lineage>
</organism>
<dbReference type="Gene3D" id="3.30.420.10">
    <property type="entry name" value="Ribonuclease H-like superfamily/Ribonuclease H"/>
    <property type="match status" value="1"/>
</dbReference>
<dbReference type="SUPFAM" id="SSF53098">
    <property type="entry name" value="Ribonuclease H-like"/>
    <property type="match status" value="1"/>
</dbReference>
<reference evidence="3" key="2">
    <citation type="submission" date="2022-06" db="UniProtKB">
        <authorList>
            <consortium name="EnsemblMetazoa"/>
        </authorList>
    </citation>
    <scope>IDENTIFICATION</scope>
</reference>
<sequence>MPTTDEELKAGRKKKQPKDFRLIKRYDVLVVQGKTKLIFPVKDDNVVLYYVPNSDLFDVLQTTHLSIGHGGRDRTIKELDIFTLLGAPTILQSDNGREFLNQIVFNLRNVWPELKIVHGKSRHSQSQGSVERANQDIENMLTT</sequence>
<reference evidence="4" key="1">
    <citation type="submission" date="2010-06" db="EMBL/GenBank/DDBJ databases">
        <authorList>
            <person name="Jiang H."/>
            <person name="Abraham K."/>
            <person name="Ali S."/>
            <person name="Alsbrooks S.L."/>
            <person name="Anim B.N."/>
            <person name="Anosike U.S."/>
            <person name="Attaway T."/>
            <person name="Bandaranaike D.P."/>
            <person name="Battles P.K."/>
            <person name="Bell S.N."/>
            <person name="Bell A.V."/>
            <person name="Beltran B."/>
            <person name="Bickham C."/>
            <person name="Bustamante Y."/>
            <person name="Caleb T."/>
            <person name="Canada A."/>
            <person name="Cardenas V."/>
            <person name="Carter K."/>
            <person name="Chacko J."/>
            <person name="Chandrabose M.N."/>
            <person name="Chavez D."/>
            <person name="Chavez A."/>
            <person name="Chen L."/>
            <person name="Chu H.-S."/>
            <person name="Claassen K.J."/>
            <person name="Cockrell R."/>
            <person name="Collins M."/>
            <person name="Cooper J.A."/>
            <person name="Cree A."/>
            <person name="Curry S.M."/>
            <person name="Da Y."/>
            <person name="Dao M.D."/>
            <person name="Das B."/>
            <person name="Davila M.-L."/>
            <person name="Davy-Carroll L."/>
            <person name="Denson S."/>
            <person name="Dinh H."/>
            <person name="Ebong V.E."/>
            <person name="Edwards J.R."/>
            <person name="Egan A."/>
            <person name="El-Daye J."/>
            <person name="Escobedo L."/>
            <person name="Fernandez S."/>
            <person name="Fernando P.R."/>
            <person name="Flagg N."/>
            <person name="Forbes L.D."/>
            <person name="Fowler R.G."/>
            <person name="Fu Q."/>
            <person name="Gabisi R.A."/>
            <person name="Ganer J."/>
            <person name="Garbino Pronczuk A."/>
            <person name="Garcia R.M."/>
            <person name="Garner T."/>
            <person name="Garrett T.E."/>
            <person name="Gonzalez D.A."/>
            <person name="Hamid H."/>
            <person name="Hawkins E.S."/>
            <person name="Hirani K."/>
            <person name="Hogues M.E."/>
            <person name="Hollins B."/>
            <person name="Hsiao C.-H."/>
            <person name="Jabil R."/>
            <person name="James M.L."/>
            <person name="Jhangiani S.N."/>
            <person name="Johnson B."/>
            <person name="Johnson Q."/>
            <person name="Joshi V."/>
            <person name="Kalu J.B."/>
            <person name="Kam C."/>
            <person name="Kashfia A."/>
            <person name="Keebler J."/>
            <person name="Kisamo H."/>
            <person name="Kovar C.L."/>
            <person name="Lago L.A."/>
            <person name="Lai C.-Y."/>
            <person name="Laidlaw J."/>
            <person name="Lara F."/>
            <person name="Le T.-K."/>
            <person name="Lee S.L."/>
            <person name="Legall F.H."/>
            <person name="Lemon S.J."/>
            <person name="Lewis L.R."/>
            <person name="Li B."/>
            <person name="Liu Y."/>
            <person name="Liu Y.-S."/>
            <person name="Lopez J."/>
            <person name="Lozado R.J."/>
            <person name="Lu J."/>
            <person name="Madu R.C."/>
            <person name="Maheshwari M."/>
            <person name="Maheshwari R."/>
            <person name="Malloy K."/>
            <person name="Martinez E."/>
            <person name="Mathew T."/>
            <person name="Mercado I.C."/>
            <person name="Mercado C."/>
            <person name="Meyer B."/>
            <person name="Montgomery K."/>
            <person name="Morgan M.B."/>
            <person name="Munidasa M."/>
            <person name="Nazareth L.V."/>
            <person name="Nelson J."/>
            <person name="Ng B.M."/>
            <person name="Nguyen N.B."/>
            <person name="Nguyen P.Q."/>
            <person name="Nguyen T."/>
            <person name="Obregon M."/>
            <person name="Okwuonu G.O."/>
            <person name="Onwere C.G."/>
            <person name="Orozco G."/>
            <person name="Parra A."/>
            <person name="Patel S."/>
            <person name="Patil S."/>
            <person name="Perez A."/>
            <person name="Perez Y."/>
            <person name="Pham C."/>
            <person name="Primus E.L."/>
            <person name="Pu L.-L."/>
            <person name="Puazo M."/>
            <person name="Qin X."/>
            <person name="Quiroz J.B."/>
            <person name="Reese J."/>
            <person name="Richards S."/>
            <person name="Rives C.M."/>
            <person name="Robberts R."/>
            <person name="Ruiz S.J."/>
            <person name="Ruiz M.J."/>
            <person name="Santibanez J."/>
            <person name="Schneider B.W."/>
            <person name="Sisson I."/>
            <person name="Smith M."/>
            <person name="Sodergren E."/>
            <person name="Song X.-Z."/>
            <person name="Song B.B."/>
            <person name="Summersgill H."/>
            <person name="Thelus R."/>
            <person name="Thornton R.D."/>
            <person name="Trejos Z.Y."/>
            <person name="Usmani K."/>
            <person name="Vattathil S."/>
            <person name="Villasana D."/>
            <person name="Walker D.L."/>
            <person name="Wang S."/>
            <person name="Wang K."/>
            <person name="White C.S."/>
            <person name="Williams A.C."/>
            <person name="Williamson J."/>
            <person name="Wilson K."/>
            <person name="Woghiren I.O."/>
            <person name="Woodworth J.R."/>
            <person name="Worley K.C."/>
            <person name="Wright R.A."/>
            <person name="Wu W."/>
            <person name="Young L."/>
            <person name="Zhang L."/>
            <person name="Zhang J."/>
            <person name="Zhu Y."/>
            <person name="Muzny D.M."/>
            <person name="Weinstock G."/>
            <person name="Gibbs R.A."/>
        </authorList>
    </citation>
    <scope>NUCLEOTIDE SEQUENCE [LARGE SCALE GENOMIC DNA]</scope>
    <source>
        <strain evidence="4">LSR1</strain>
    </source>
</reference>
<dbReference type="Proteomes" id="UP000007819">
    <property type="component" value="Chromosome A2"/>
</dbReference>
<keyword evidence="4" id="KW-1185">Reference proteome</keyword>
<accession>A0A8R2B613</accession>
<evidence type="ECO:0000313" key="4">
    <source>
        <dbReference type="Proteomes" id="UP000007819"/>
    </source>
</evidence>
<dbReference type="RefSeq" id="XP_008183200.1">
    <property type="nucleotide sequence ID" value="XM_008184978.1"/>
</dbReference>
<protein>
    <recommendedName>
        <fullName evidence="2">Integrase catalytic domain-containing protein</fullName>
    </recommendedName>
</protein>
<dbReference type="GeneID" id="103309472"/>
<dbReference type="OrthoDB" id="2499658at2759"/>
<evidence type="ECO:0000259" key="2">
    <source>
        <dbReference type="PROSITE" id="PS50994"/>
    </source>
</evidence>
<feature type="domain" description="Integrase catalytic" evidence="2">
    <location>
        <begin position="13"/>
        <end position="143"/>
    </location>
</feature>
<proteinExistence type="predicted"/>
<evidence type="ECO:0000256" key="1">
    <source>
        <dbReference type="SAM" id="MobiDB-lite"/>
    </source>
</evidence>
<dbReference type="PROSITE" id="PS50994">
    <property type="entry name" value="INTEGRASE"/>
    <property type="match status" value="1"/>
</dbReference>
<dbReference type="InterPro" id="IPR036397">
    <property type="entry name" value="RNaseH_sf"/>
</dbReference>
<name>A0A8R2B613_ACYPI</name>
<dbReference type="KEGG" id="api:103309472"/>
<dbReference type="EnsemblMetazoa" id="XM_008184978.1">
    <property type="protein sequence ID" value="XP_008183200.1"/>
    <property type="gene ID" value="LOC103309472"/>
</dbReference>
<feature type="region of interest" description="Disordered" evidence="1">
    <location>
        <begin position="122"/>
        <end position="143"/>
    </location>
</feature>
<dbReference type="AlphaFoldDB" id="A0A8R2B613"/>
<dbReference type="InterPro" id="IPR012337">
    <property type="entry name" value="RNaseH-like_sf"/>
</dbReference>
<dbReference type="InterPro" id="IPR001584">
    <property type="entry name" value="Integrase_cat-core"/>
</dbReference>
<dbReference type="GO" id="GO:0015074">
    <property type="term" value="P:DNA integration"/>
    <property type="evidence" value="ECO:0007669"/>
    <property type="project" value="InterPro"/>
</dbReference>